<dbReference type="PANTHER" id="PTHR36302:SF1">
    <property type="entry name" value="COPPER CHAPERONE PCU(A)C"/>
    <property type="match status" value="1"/>
</dbReference>
<gene>
    <name evidence="2" type="ORF">ETP66_08365</name>
</gene>
<feature type="chain" id="PRO_5020650274" evidence="1">
    <location>
        <begin position="23"/>
        <end position="140"/>
    </location>
</feature>
<dbReference type="Pfam" id="PF04314">
    <property type="entry name" value="PCuAC"/>
    <property type="match status" value="1"/>
</dbReference>
<dbReference type="Gene3D" id="2.60.40.1890">
    <property type="entry name" value="PCu(A)C copper chaperone"/>
    <property type="match status" value="1"/>
</dbReference>
<keyword evidence="3" id="KW-1185">Reference proteome</keyword>
<dbReference type="InterPro" id="IPR058248">
    <property type="entry name" value="Lxx211020-like"/>
</dbReference>
<sequence>MRPLFFPLLALLAMAAAQPVATGGWVRLVPPVVRDTAAYLTLENRGRAPLRLVGGETPVAERVSIHQEHREHRGGHVVLGMRPLPHLDIPPGGRVEFRPGRYHLMLEGLRRPLQAGERVEIVLKFQDGTRLRVVLPVEMR</sequence>
<proteinExistence type="predicted"/>
<protein>
    <submittedName>
        <fullName evidence="2">Copper chaperone PCu(A)C</fullName>
    </submittedName>
</protein>
<name>A0A4Q9B2T2_9DEIN</name>
<evidence type="ECO:0000313" key="2">
    <source>
        <dbReference type="EMBL" id="TBH17589.1"/>
    </source>
</evidence>
<dbReference type="EMBL" id="SIJL01000010">
    <property type="protein sequence ID" value="TBH17589.1"/>
    <property type="molecule type" value="Genomic_DNA"/>
</dbReference>
<feature type="signal peptide" evidence="1">
    <location>
        <begin position="1"/>
        <end position="22"/>
    </location>
</feature>
<organism evidence="2 3">
    <name type="scientific">Thermus thermamylovorans</name>
    <dbReference type="NCBI Taxonomy" id="2509362"/>
    <lineage>
        <taxon>Bacteria</taxon>
        <taxon>Thermotogati</taxon>
        <taxon>Deinococcota</taxon>
        <taxon>Deinococci</taxon>
        <taxon>Thermales</taxon>
        <taxon>Thermaceae</taxon>
        <taxon>Thermus</taxon>
    </lineage>
</organism>
<dbReference type="Proteomes" id="UP000292858">
    <property type="component" value="Unassembled WGS sequence"/>
</dbReference>
<dbReference type="PANTHER" id="PTHR36302">
    <property type="entry name" value="BLR7088 PROTEIN"/>
    <property type="match status" value="1"/>
</dbReference>
<comment type="caution">
    <text evidence="2">The sequence shown here is derived from an EMBL/GenBank/DDBJ whole genome shotgun (WGS) entry which is preliminary data.</text>
</comment>
<keyword evidence="1" id="KW-0732">Signal</keyword>
<dbReference type="InterPro" id="IPR007410">
    <property type="entry name" value="LpqE-like"/>
</dbReference>
<reference evidence="2 3" key="1">
    <citation type="submission" date="2019-02" db="EMBL/GenBank/DDBJ databases">
        <title>Thermus sp. a novel from hot spring.</title>
        <authorList>
            <person name="Zhao Z."/>
        </authorList>
    </citation>
    <scope>NUCLEOTIDE SEQUENCE [LARGE SCALE GENOMIC DNA]</scope>
    <source>
        <strain evidence="2 3">CFH 72773T</strain>
    </source>
</reference>
<dbReference type="SUPFAM" id="SSF110087">
    <property type="entry name" value="DR1885-like metal-binding protein"/>
    <property type="match status" value="1"/>
</dbReference>
<evidence type="ECO:0000256" key="1">
    <source>
        <dbReference type="SAM" id="SignalP"/>
    </source>
</evidence>
<evidence type="ECO:0000313" key="3">
    <source>
        <dbReference type="Proteomes" id="UP000292858"/>
    </source>
</evidence>
<dbReference type="InterPro" id="IPR036182">
    <property type="entry name" value="PCuAC_sf"/>
</dbReference>
<accession>A0A4Q9B2T2</accession>
<dbReference type="OrthoDB" id="9796962at2"/>
<dbReference type="AlphaFoldDB" id="A0A4Q9B2T2"/>